<keyword evidence="3" id="KW-1185">Reference proteome</keyword>
<evidence type="ECO:0000313" key="2">
    <source>
        <dbReference type="EMBL" id="EKJ75167.1"/>
    </source>
</evidence>
<comment type="caution">
    <text evidence="2">The sequence shown here is derived from an EMBL/GenBank/DDBJ whole genome shotgun (WGS) entry which is preliminary data.</text>
</comment>
<accession>K3VK42</accession>
<reference evidence="2 3" key="1">
    <citation type="journal article" date="2012" name="PLoS Pathog.">
        <title>Comparative pathogenomics reveals horizontally acquired novel virulence genes in fungi infecting cereal hosts.</title>
        <authorList>
            <person name="Gardiner D.M."/>
            <person name="McDonald M.C."/>
            <person name="Covarelli L."/>
            <person name="Solomon P.S."/>
            <person name="Rusu A.G."/>
            <person name="Marshall M."/>
            <person name="Kazan K."/>
            <person name="Chakraborty S."/>
            <person name="McDonald B.A."/>
            <person name="Manners J.M."/>
        </authorList>
    </citation>
    <scope>NUCLEOTIDE SEQUENCE [LARGE SCALE GENOMIC DNA]</scope>
    <source>
        <strain evidence="2 3">CS3096</strain>
    </source>
</reference>
<sequence length="368" mass="41877">MFHNYGYRIEKASSRRSGYGPRSAFDNKPVRNRPAKKKVNYFAHIHFTPSDPNRGPEEREAAWLQAEKLDAPALMSASIKEAADDWDCKGCSLKVRMLADKFNLKLHDELSATPTSQFTPSLGTSDDHIDFNSPPLSPGEIYEGPKSFVSRNIEGHRRQTLERDAGDGQPFYGIHQAHFDLSRGESVKVHMRQSDRVYKRHDLTPGTIISAPFHSQYRYNTVSTDDHNTAVSAFGAIHSKYRKMIIIESWDEHVSCLPIYTYNGCGLASRLDIVSEYMDIRDADERYPLEGDTGEEPLLAVRDDEWVGKNTFIAGRSVVKLTERTAHMLFQKCSIEGRVKTAHFRRLYKELNKLTQAKALEFCPWGTD</sequence>
<dbReference type="HOGENOM" id="CLU_713793_0_0_1"/>
<dbReference type="RefSeq" id="XP_009256033.1">
    <property type="nucleotide sequence ID" value="XM_009257758.1"/>
</dbReference>
<dbReference type="GeneID" id="20363258"/>
<dbReference type="Pfam" id="PF20233">
    <property type="entry name" value="DUF6590"/>
    <property type="match status" value="1"/>
</dbReference>
<dbReference type="EMBL" id="AFNW01000095">
    <property type="protein sequence ID" value="EKJ75167.1"/>
    <property type="molecule type" value="Genomic_DNA"/>
</dbReference>
<dbReference type="InterPro" id="IPR046497">
    <property type="entry name" value="DUF6590"/>
</dbReference>
<dbReference type="AlphaFoldDB" id="K3VK42"/>
<evidence type="ECO:0000259" key="1">
    <source>
        <dbReference type="Pfam" id="PF20233"/>
    </source>
</evidence>
<dbReference type="KEGG" id="fpu:FPSE_04640"/>
<name>K3VK42_FUSPC</name>
<evidence type="ECO:0000313" key="3">
    <source>
        <dbReference type="Proteomes" id="UP000007978"/>
    </source>
</evidence>
<organism evidence="2 3">
    <name type="scientific">Fusarium pseudograminearum (strain CS3096)</name>
    <name type="common">Wheat and barley crown-rot fungus</name>
    <dbReference type="NCBI Taxonomy" id="1028729"/>
    <lineage>
        <taxon>Eukaryota</taxon>
        <taxon>Fungi</taxon>
        <taxon>Dikarya</taxon>
        <taxon>Ascomycota</taxon>
        <taxon>Pezizomycotina</taxon>
        <taxon>Sordariomycetes</taxon>
        <taxon>Hypocreomycetidae</taxon>
        <taxon>Hypocreales</taxon>
        <taxon>Nectriaceae</taxon>
        <taxon>Fusarium</taxon>
    </lineage>
</organism>
<proteinExistence type="predicted"/>
<feature type="domain" description="DUF6590" evidence="1">
    <location>
        <begin position="204"/>
        <end position="283"/>
    </location>
</feature>
<protein>
    <recommendedName>
        <fullName evidence="1">DUF6590 domain-containing protein</fullName>
    </recommendedName>
</protein>
<dbReference type="OrthoDB" id="3438983at2759"/>
<gene>
    <name evidence="2" type="ORF">FPSE_04640</name>
</gene>
<dbReference type="Proteomes" id="UP000007978">
    <property type="component" value="Chromosome 2"/>
</dbReference>
<dbReference type="eggNOG" id="ENOG502T1JE">
    <property type="taxonomic scope" value="Eukaryota"/>
</dbReference>